<comment type="catalytic activity">
    <reaction evidence="9">
        <text>ATP + H2O = ADP + phosphate + H(+)</text>
        <dbReference type="Rhea" id="RHEA:13065"/>
        <dbReference type="ChEBI" id="CHEBI:15377"/>
        <dbReference type="ChEBI" id="CHEBI:15378"/>
        <dbReference type="ChEBI" id="CHEBI:30616"/>
        <dbReference type="ChEBI" id="CHEBI:43474"/>
        <dbReference type="ChEBI" id="CHEBI:456216"/>
        <dbReference type="EC" id="5.6.2.4"/>
    </reaction>
</comment>
<dbReference type="PANTHER" id="PTHR11070:SF3">
    <property type="entry name" value="DNA 3'-5' HELICASE"/>
    <property type="match status" value="1"/>
</dbReference>
<dbReference type="PANTHER" id="PTHR11070">
    <property type="entry name" value="UVRD / RECB / PCRA DNA HELICASE FAMILY MEMBER"/>
    <property type="match status" value="1"/>
</dbReference>
<evidence type="ECO:0000256" key="10">
    <source>
        <dbReference type="PROSITE-ProRule" id="PRU00560"/>
    </source>
</evidence>
<keyword evidence="5 10" id="KW-0067">ATP-binding</keyword>
<dbReference type="InterPro" id="IPR014016">
    <property type="entry name" value="UvrD-like_ATP-bd"/>
</dbReference>
<evidence type="ECO:0000256" key="7">
    <source>
        <dbReference type="ARBA" id="ARBA00034617"/>
    </source>
</evidence>
<dbReference type="GO" id="GO:0000725">
    <property type="term" value="P:recombinational repair"/>
    <property type="evidence" value="ECO:0007669"/>
    <property type="project" value="TreeGrafter"/>
</dbReference>
<dbReference type="GO" id="GO:0003677">
    <property type="term" value="F:DNA binding"/>
    <property type="evidence" value="ECO:0007669"/>
    <property type="project" value="InterPro"/>
</dbReference>
<reference evidence="13 14" key="1">
    <citation type="journal article" date="2017" name="MBio">
        <title>Type VI secretion-mediated competition in the bee gut microbiome.</title>
        <authorList>
            <person name="Steele M.I."/>
            <person name="Kwong W.K."/>
            <person name="Powell J.E."/>
            <person name="Whiteley M."/>
            <person name="Moran N.A."/>
        </authorList>
    </citation>
    <scope>NUCLEOTIDE SEQUENCE [LARGE SCALE GENOMIC DNA]</scope>
    <source>
        <strain evidence="13 14">App2-2</strain>
    </source>
</reference>
<evidence type="ECO:0000256" key="11">
    <source>
        <dbReference type="SAM" id="Coils"/>
    </source>
</evidence>
<dbReference type="EMBL" id="MDVB01000118">
    <property type="protein sequence ID" value="PIT12336.1"/>
    <property type="molecule type" value="Genomic_DNA"/>
</dbReference>
<dbReference type="Proteomes" id="UP000231293">
    <property type="component" value="Unassembled WGS sequence"/>
</dbReference>
<dbReference type="GO" id="GO:0005829">
    <property type="term" value="C:cytosol"/>
    <property type="evidence" value="ECO:0007669"/>
    <property type="project" value="TreeGrafter"/>
</dbReference>
<keyword evidence="2 10" id="KW-0547">Nucleotide-binding</keyword>
<evidence type="ECO:0000256" key="2">
    <source>
        <dbReference type="ARBA" id="ARBA00022741"/>
    </source>
</evidence>
<feature type="binding site" evidence="10">
    <location>
        <begin position="31"/>
        <end position="38"/>
    </location>
    <ligand>
        <name>ATP</name>
        <dbReference type="ChEBI" id="CHEBI:30616"/>
    </ligand>
</feature>
<organism evidence="13 14">
    <name type="scientific">Snodgrassella alvi</name>
    <dbReference type="NCBI Taxonomy" id="1196083"/>
    <lineage>
        <taxon>Bacteria</taxon>
        <taxon>Pseudomonadati</taxon>
        <taxon>Pseudomonadota</taxon>
        <taxon>Betaproteobacteria</taxon>
        <taxon>Neisseriales</taxon>
        <taxon>Neisseriaceae</taxon>
        <taxon>Snodgrassella</taxon>
    </lineage>
</organism>
<keyword evidence="4 10" id="KW-0347">Helicase</keyword>
<dbReference type="AlphaFoldDB" id="A0A2N9WR47"/>
<comment type="similarity">
    <text evidence="1">Belongs to the helicase family. UvrD subfamily.</text>
</comment>
<dbReference type="PROSITE" id="PS51198">
    <property type="entry name" value="UVRD_HELICASE_ATP_BIND"/>
    <property type="match status" value="1"/>
</dbReference>
<keyword evidence="3 10" id="KW-0378">Hydrolase</keyword>
<dbReference type="InterPro" id="IPR000212">
    <property type="entry name" value="DNA_helicase_UvrD/REP"/>
</dbReference>
<evidence type="ECO:0000256" key="5">
    <source>
        <dbReference type="ARBA" id="ARBA00022840"/>
    </source>
</evidence>
<dbReference type="InterPro" id="IPR013986">
    <property type="entry name" value="DExx_box_DNA_helicase_dom_sf"/>
</dbReference>
<evidence type="ECO:0000313" key="14">
    <source>
        <dbReference type="Proteomes" id="UP000231293"/>
    </source>
</evidence>
<dbReference type="RefSeq" id="WP_100114246.1">
    <property type="nucleotide sequence ID" value="NZ_MDVB01000118.1"/>
</dbReference>
<dbReference type="InterPro" id="IPR027417">
    <property type="entry name" value="P-loop_NTPase"/>
</dbReference>
<dbReference type="Pfam" id="PF13361">
    <property type="entry name" value="UvrD_C"/>
    <property type="match status" value="1"/>
</dbReference>
<evidence type="ECO:0000256" key="4">
    <source>
        <dbReference type="ARBA" id="ARBA00022806"/>
    </source>
</evidence>
<evidence type="ECO:0000256" key="8">
    <source>
        <dbReference type="ARBA" id="ARBA00034808"/>
    </source>
</evidence>
<dbReference type="SUPFAM" id="SSF52540">
    <property type="entry name" value="P-loop containing nucleoside triphosphate hydrolases"/>
    <property type="match status" value="1"/>
</dbReference>
<proteinExistence type="inferred from homology"/>
<keyword evidence="11" id="KW-0175">Coiled coil</keyword>
<dbReference type="Pfam" id="PF00580">
    <property type="entry name" value="UvrD-helicase"/>
    <property type="match status" value="1"/>
</dbReference>
<evidence type="ECO:0000259" key="12">
    <source>
        <dbReference type="PROSITE" id="PS51198"/>
    </source>
</evidence>
<dbReference type="GO" id="GO:0043138">
    <property type="term" value="F:3'-5' DNA helicase activity"/>
    <property type="evidence" value="ECO:0007669"/>
    <property type="project" value="UniProtKB-EC"/>
</dbReference>
<evidence type="ECO:0000256" key="6">
    <source>
        <dbReference type="ARBA" id="ARBA00023235"/>
    </source>
</evidence>
<dbReference type="Gene3D" id="3.40.50.300">
    <property type="entry name" value="P-loop containing nucleotide triphosphate hydrolases"/>
    <property type="match status" value="3"/>
</dbReference>
<protein>
    <recommendedName>
        <fullName evidence="8">DNA 3'-5' helicase</fullName>
        <ecNumber evidence="8">5.6.2.4</ecNumber>
    </recommendedName>
</protein>
<gene>
    <name evidence="13" type="ORF">BGI32_10245</name>
</gene>
<accession>A0A2N9WR47</accession>
<feature type="coiled-coil region" evidence="11">
    <location>
        <begin position="105"/>
        <end position="132"/>
    </location>
</feature>
<name>A0A2N9WR47_9NEIS</name>
<evidence type="ECO:0000256" key="3">
    <source>
        <dbReference type="ARBA" id="ARBA00022801"/>
    </source>
</evidence>
<evidence type="ECO:0000313" key="13">
    <source>
        <dbReference type="EMBL" id="PIT12336.1"/>
    </source>
</evidence>
<dbReference type="GO" id="GO:0005524">
    <property type="term" value="F:ATP binding"/>
    <property type="evidence" value="ECO:0007669"/>
    <property type="project" value="UniProtKB-UniRule"/>
</dbReference>
<dbReference type="GO" id="GO:0016887">
    <property type="term" value="F:ATP hydrolysis activity"/>
    <property type="evidence" value="ECO:0007669"/>
    <property type="project" value="RHEA"/>
</dbReference>
<dbReference type="InterPro" id="IPR014017">
    <property type="entry name" value="DNA_helicase_UvrD-like_C"/>
</dbReference>
<comment type="catalytic activity">
    <reaction evidence="7">
        <text>Couples ATP hydrolysis with the unwinding of duplex DNA by translocating in the 3'-5' direction.</text>
        <dbReference type="EC" id="5.6.2.4"/>
    </reaction>
</comment>
<sequence>MSLQENISNEERQLKEIFTAIDDGKSFIVHAGAGAGKTYTLIESIKYILNHKLNTLRKHNQKIICITYTNVAVDEIRHRLGESRFVQVSTIHEMLWQQIKLYQQYELVELHKNKLEKEIENTKSKITELAKDSANLADINTEENKELFRQFVQENKDAFFKLEKRGAKAIEFKEKMLNLVQADLRSALTKALINIKNFKDFFKIVNRMHSYTQALEDINQTNKNKKPSIEYDSNSNSDRLASLKFSHDTLLEYSLQLVKQYDVFKKLLTDQYPYIFIDEYQDTNESVIRLMAYLQQYAHPERWLVGYFGDSKQNIYDSGVGNHIENIYREISAEGKGEIKLEKIVKDFNRRSQIQIINLINKIRNDELTQKPIDPDRTNGKVEFYCLKAEAAESDKDEEIIDQFIAHLVPSLPRNEQINCLLLLNRSVASMSGFEQLYNAIGKAKFIKHDNLNSMLLSRILNKLHPAVLRLYQLVTAYNSLNNPHTTLYDLFGNTQRSVTFTEAGELVKILKQQQPPATLNEFIQNISTGLNQLAKNKNKSESDAIQFWLKNCFGINYPKDIKQNNAGLADLSFADYYIDFLLYEDMYGSINHAETEVEETDDVVATNQQHISDILDIDLSQWLSWVDFIDDHTKQQQVRYHTYHGTKGEEYDNVVIIMENNFGSKQINKFKNYFSSLSADANIQVKDEEDKELENTRNLFYTACSRARKNLWILYLDDITEIRDKIELLFGTVKTF</sequence>
<evidence type="ECO:0000256" key="1">
    <source>
        <dbReference type="ARBA" id="ARBA00009922"/>
    </source>
</evidence>
<comment type="caution">
    <text evidence="13">The sequence shown here is derived from an EMBL/GenBank/DDBJ whole genome shotgun (WGS) entry which is preliminary data.</text>
</comment>
<keyword evidence="6" id="KW-0413">Isomerase</keyword>
<dbReference type="EC" id="5.6.2.4" evidence="8"/>
<feature type="domain" description="UvrD-like helicase ATP-binding" evidence="12">
    <location>
        <begin position="10"/>
        <end position="353"/>
    </location>
</feature>
<evidence type="ECO:0000256" key="9">
    <source>
        <dbReference type="ARBA" id="ARBA00048988"/>
    </source>
</evidence>
<dbReference type="Gene3D" id="1.10.10.160">
    <property type="match status" value="1"/>
</dbReference>